<feature type="compositionally biased region" description="Polar residues" evidence="15">
    <location>
        <begin position="807"/>
        <end position="825"/>
    </location>
</feature>
<dbReference type="PROSITE" id="PS50920">
    <property type="entry name" value="SOLCAR"/>
    <property type="match status" value="3"/>
</dbReference>
<feature type="repeat" description="Solcar" evidence="14">
    <location>
        <begin position="600"/>
        <end position="684"/>
    </location>
</feature>
<evidence type="ECO:0000256" key="9">
    <source>
        <dbReference type="ARBA" id="ARBA00023128"/>
    </source>
</evidence>
<dbReference type="AlphaFoldDB" id="A0A376B8W2"/>
<evidence type="ECO:0000256" key="11">
    <source>
        <dbReference type="ARBA" id="ARBA00059916"/>
    </source>
</evidence>
<evidence type="ECO:0000256" key="1">
    <source>
        <dbReference type="ARBA" id="ARBA00004448"/>
    </source>
</evidence>
<dbReference type="GO" id="GO:0005743">
    <property type="term" value="C:mitochondrial inner membrane"/>
    <property type="evidence" value="ECO:0007669"/>
    <property type="project" value="UniProtKB-SubCell"/>
</dbReference>
<dbReference type="SUPFAM" id="SSF103506">
    <property type="entry name" value="Mitochondrial carrier"/>
    <property type="match status" value="1"/>
</dbReference>
<feature type="region of interest" description="Disordered" evidence="15">
    <location>
        <begin position="798"/>
        <end position="825"/>
    </location>
</feature>
<gene>
    <name evidence="16" type="ORF">SCODWIG_02725</name>
</gene>
<evidence type="ECO:0000256" key="6">
    <source>
        <dbReference type="ARBA" id="ARBA00022792"/>
    </source>
</evidence>
<evidence type="ECO:0000313" key="16">
    <source>
        <dbReference type="EMBL" id="SSD60964.1"/>
    </source>
</evidence>
<dbReference type="InterPro" id="IPR002067">
    <property type="entry name" value="MCP"/>
</dbReference>
<keyword evidence="4 14" id="KW-0812">Transmembrane</keyword>
<evidence type="ECO:0000256" key="3">
    <source>
        <dbReference type="ARBA" id="ARBA00022448"/>
    </source>
</evidence>
<evidence type="ECO:0000256" key="2">
    <source>
        <dbReference type="ARBA" id="ARBA00006375"/>
    </source>
</evidence>
<comment type="similarity">
    <text evidence="2">Belongs to the mitochondrial carrier (TC 2.A.29) family.</text>
</comment>
<dbReference type="PANTHER" id="PTHR45678:SF9">
    <property type="entry name" value="CALCIUM-BINDING MITOCHONDRIAL CARRIER PROTEIN ARALAR1"/>
    <property type="match status" value="1"/>
</dbReference>
<keyword evidence="17" id="KW-1185">Reference proteome</keyword>
<reference evidence="17" key="1">
    <citation type="submission" date="2018-06" db="EMBL/GenBank/DDBJ databases">
        <authorList>
            <person name="Guldener U."/>
        </authorList>
    </citation>
    <scope>NUCLEOTIDE SEQUENCE [LARGE SCALE GENOMIC DNA]</scope>
    <source>
        <strain evidence="17">UTAD17</strain>
    </source>
</reference>
<keyword evidence="6" id="KW-0999">Mitochondrion inner membrane</keyword>
<evidence type="ECO:0000256" key="12">
    <source>
        <dbReference type="ARBA" id="ARBA00073787"/>
    </source>
</evidence>
<name>A0A376B8W2_9ASCO</name>
<sequence length="873" mass="100727">MELLNTNSHKKKQQIEIFSQFAQPIESNSSRLVLKYHDFIELITNSRDFYEKFTDHCFNLNQIPKNTFGCIFFALDEQNKGYLTINDWFHFNNLLELDNYHLIILYEFLRKCDPTSQLKTYSYGNKFLSFDSLELDLSNFKNTIKIIQSGVNDTFLNANNLQLNWDDFKWLPLYLKKNNKLTLNSLLSILQNDLKTEKCINGFQNLCCDSSSGNTDLGKTISKNQLIYLLKLLYSHRISADVFGSLNLSNSFLIKSDNNYISYNVFKDIIYLFENFDLINQIILRYAEENSLDENDWKTHILNKKNFMNFINHHYDKINNISEFTPSQINLLFSIVANSKENNFKFKKNNVQNQVNTGNPSAVDDHDSKNYDANYSQCNVYCHKDKYINEYINKEYNKDWLREYSKEYSAEVFNQNYNALMMDLDQSKNIQSSATSLFKFFCDKLFMASPADSTAANIHPLNYLTVEDFLKLVNPNYLNDKVHEMEMSRLKSESLRTNFYFFPIFDSIHNFLLGSIAGCIGATAVYPIDMVKTRMQAQRTNDLYKNSIDCFVKILRREGIKGIYSGLGPQLIGVAPEKAIKLTVNDYMRNTFTDTKTGNIKVYQELLSGAMAGACQVIFTNPLEIVKIRLQVKNEYKGGAGITATSIIRKLGLTGLYKGVLACSLRDIPFSAIYFPTYAHIKKDLFNFDPKDKNKRSKLETWELLTSGSLAGIPSAYLTTPFDVIKTRLQIVPKSGETKYTGIIHAAKTILREESFKSFFKGGGARVLRSSPQFGFTLAAYEIFQNLFPLQQNNSMGSKMDEKMTHDTMSPHSPESSTSQMPSDTSHLKTNYMDYYYKSCNISKVFIDLDYNFAQFNYDVYQKLRDLVRKGNN</sequence>
<dbReference type="Proteomes" id="UP000262825">
    <property type="component" value="Unassembled WGS sequence"/>
</dbReference>
<dbReference type="PANTHER" id="PTHR45678">
    <property type="entry name" value="MITOCHONDRIAL 2-OXODICARBOXYLATE CARRIER 1-RELATED"/>
    <property type="match status" value="1"/>
</dbReference>
<dbReference type="Gene3D" id="1.50.40.10">
    <property type="entry name" value="Mitochondrial carrier domain"/>
    <property type="match status" value="1"/>
</dbReference>
<protein>
    <recommendedName>
        <fullName evidence="12">Mitochondrial aspartate-glutamate transporter AGC1</fullName>
    </recommendedName>
    <alternativeName>
        <fullName evidence="13">Aspartate-glutamate carrier 1</fullName>
    </alternativeName>
</protein>
<evidence type="ECO:0000256" key="15">
    <source>
        <dbReference type="SAM" id="MobiDB-lite"/>
    </source>
</evidence>
<feature type="repeat" description="Solcar" evidence="14">
    <location>
        <begin position="505"/>
        <end position="591"/>
    </location>
</feature>
<evidence type="ECO:0000256" key="14">
    <source>
        <dbReference type="PROSITE-ProRule" id="PRU00282"/>
    </source>
</evidence>
<dbReference type="Pfam" id="PF00153">
    <property type="entry name" value="Mito_carr"/>
    <property type="match status" value="3"/>
</dbReference>
<comment type="subcellular location">
    <subcellularLocation>
        <location evidence="1">Mitochondrion inner membrane</location>
        <topology evidence="1">Multi-pass membrane protein</topology>
    </subcellularLocation>
</comment>
<comment type="function">
    <text evidence="11">Calcium-dependent mitochondrial aspartate and glutamate carrier. Transport of glutamate in mitochondria is required for mitochondrial transamination reactions and ornithine synthesis. Plays also a role in malate-aspartate NADH shuttle, which is critical for growth on acetate and fatty acids.</text>
</comment>
<dbReference type="VEuPathDB" id="FungiDB:SCODWIG_02725"/>
<evidence type="ECO:0000256" key="5">
    <source>
        <dbReference type="ARBA" id="ARBA00022737"/>
    </source>
</evidence>
<dbReference type="InterPro" id="IPR023395">
    <property type="entry name" value="MCP_dom_sf"/>
</dbReference>
<evidence type="ECO:0000256" key="4">
    <source>
        <dbReference type="ARBA" id="ARBA00022692"/>
    </source>
</evidence>
<keyword evidence="10 14" id="KW-0472">Membrane</keyword>
<dbReference type="InterPro" id="IPR051028">
    <property type="entry name" value="Mito_Solute_Carrier"/>
</dbReference>
<dbReference type="InterPro" id="IPR018108">
    <property type="entry name" value="MCP_transmembrane"/>
</dbReference>
<evidence type="ECO:0000256" key="10">
    <source>
        <dbReference type="ARBA" id="ARBA00023136"/>
    </source>
</evidence>
<dbReference type="PRINTS" id="PR00926">
    <property type="entry name" value="MITOCARRIER"/>
</dbReference>
<evidence type="ECO:0000256" key="7">
    <source>
        <dbReference type="ARBA" id="ARBA00022837"/>
    </source>
</evidence>
<organism evidence="16 17">
    <name type="scientific">Saccharomycodes ludwigii</name>
    <dbReference type="NCBI Taxonomy" id="36035"/>
    <lineage>
        <taxon>Eukaryota</taxon>
        <taxon>Fungi</taxon>
        <taxon>Dikarya</taxon>
        <taxon>Ascomycota</taxon>
        <taxon>Saccharomycotina</taxon>
        <taxon>Saccharomycetes</taxon>
        <taxon>Saccharomycodales</taxon>
        <taxon>Saccharomycodaceae</taxon>
        <taxon>Saccharomycodes</taxon>
    </lineage>
</organism>
<evidence type="ECO:0000313" key="17">
    <source>
        <dbReference type="Proteomes" id="UP000262825"/>
    </source>
</evidence>
<keyword evidence="8" id="KW-1133">Transmembrane helix</keyword>
<evidence type="ECO:0000256" key="13">
    <source>
        <dbReference type="ARBA" id="ARBA00082232"/>
    </source>
</evidence>
<keyword evidence="9" id="KW-0496">Mitochondrion</keyword>
<dbReference type="FunFam" id="1.50.40.10:FF:000004">
    <property type="entry name" value="Calcium-binding mitochondrial carrier protein Aralar1"/>
    <property type="match status" value="1"/>
</dbReference>
<keyword evidence="5" id="KW-0677">Repeat</keyword>
<keyword evidence="7" id="KW-0106">Calcium</keyword>
<dbReference type="GO" id="GO:0005313">
    <property type="term" value="F:L-glutamate transmembrane transporter activity"/>
    <property type="evidence" value="ECO:0007669"/>
    <property type="project" value="TreeGrafter"/>
</dbReference>
<dbReference type="GO" id="GO:0043490">
    <property type="term" value="P:malate-aspartate shuttle"/>
    <property type="evidence" value="ECO:0007669"/>
    <property type="project" value="TreeGrafter"/>
</dbReference>
<proteinExistence type="inferred from homology"/>
<evidence type="ECO:0000256" key="8">
    <source>
        <dbReference type="ARBA" id="ARBA00022989"/>
    </source>
</evidence>
<keyword evidence="3" id="KW-0813">Transport</keyword>
<feature type="repeat" description="Solcar" evidence="14">
    <location>
        <begin position="699"/>
        <end position="787"/>
    </location>
</feature>
<dbReference type="GO" id="GO:0015183">
    <property type="term" value="F:L-aspartate transmembrane transporter activity"/>
    <property type="evidence" value="ECO:0007669"/>
    <property type="project" value="TreeGrafter"/>
</dbReference>
<dbReference type="EMBL" id="UFAJ01000516">
    <property type="protein sequence ID" value="SSD60964.1"/>
    <property type="molecule type" value="Genomic_DNA"/>
</dbReference>
<accession>A0A376B8W2</accession>